<name>A0A1M6SF46_9BACT</name>
<dbReference type="RefSeq" id="WP_143185344.1">
    <property type="nucleotide sequence ID" value="NZ_FQYR01000009.1"/>
</dbReference>
<dbReference type="Pfam" id="PF11964">
    <property type="entry name" value="SpoIIAA-like"/>
    <property type="match status" value="1"/>
</dbReference>
<reference evidence="1 2" key="1">
    <citation type="submission" date="2016-11" db="EMBL/GenBank/DDBJ databases">
        <authorList>
            <person name="Jaros S."/>
            <person name="Januszkiewicz K."/>
            <person name="Wedrychowicz H."/>
        </authorList>
    </citation>
    <scope>NUCLEOTIDE SEQUENCE [LARGE SCALE GENOMIC DNA]</scope>
    <source>
        <strain evidence="1 2">DSM 18772</strain>
    </source>
</reference>
<dbReference type="InterPro" id="IPR021866">
    <property type="entry name" value="SpoIIAA-like"/>
</dbReference>
<dbReference type="EMBL" id="FQYR01000009">
    <property type="protein sequence ID" value="SHK43305.1"/>
    <property type="molecule type" value="Genomic_DNA"/>
</dbReference>
<dbReference type="SUPFAM" id="SSF52091">
    <property type="entry name" value="SpoIIaa-like"/>
    <property type="match status" value="1"/>
</dbReference>
<protein>
    <submittedName>
        <fullName evidence="1">SpoIIAA-like</fullName>
    </submittedName>
</protein>
<evidence type="ECO:0000313" key="2">
    <source>
        <dbReference type="Proteomes" id="UP000184510"/>
    </source>
</evidence>
<sequence length="121" mass="13735">MLIIERVNEKCLDIQMSGKLDTEGMRKALDEMVEKSQGIEDGQMLFDIVEYHLPSVGAIGLELSRLFPLLKWMRQFKRCAVLADKTWLKKVSEIEVALIPGIEIKGFDRDQRAAAEAWLAG</sequence>
<dbReference type="AlphaFoldDB" id="A0A1M6SF46"/>
<accession>A0A1M6SF46</accession>
<evidence type="ECO:0000313" key="1">
    <source>
        <dbReference type="EMBL" id="SHK43305.1"/>
    </source>
</evidence>
<proteinExistence type="predicted"/>
<keyword evidence="2" id="KW-1185">Reference proteome</keyword>
<organism evidence="1 2">
    <name type="scientific">Rubritalea squalenifaciens DSM 18772</name>
    <dbReference type="NCBI Taxonomy" id="1123071"/>
    <lineage>
        <taxon>Bacteria</taxon>
        <taxon>Pseudomonadati</taxon>
        <taxon>Verrucomicrobiota</taxon>
        <taxon>Verrucomicrobiia</taxon>
        <taxon>Verrucomicrobiales</taxon>
        <taxon>Rubritaleaceae</taxon>
        <taxon>Rubritalea</taxon>
    </lineage>
</organism>
<dbReference type="STRING" id="1123071.SAMN02745181_3809"/>
<dbReference type="InterPro" id="IPR038396">
    <property type="entry name" value="SpoIIAA-like_sf"/>
</dbReference>
<dbReference type="InParanoid" id="A0A1M6SF46"/>
<dbReference type="Gene3D" id="3.40.50.10600">
    <property type="entry name" value="SpoIIaa-like domains"/>
    <property type="match status" value="1"/>
</dbReference>
<dbReference type="OrthoDB" id="1447828at2"/>
<dbReference type="Proteomes" id="UP000184510">
    <property type="component" value="Unassembled WGS sequence"/>
</dbReference>
<dbReference type="InterPro" id="IPR036513">
    <property type="entry name" value="STAS_dom_sf"/>
</dbReference>
<gene>
    <name evidence="1" type="ORF">SAMN02745181_3809</name>
</gene>